<dbReference type="InterPro" id="IPR001173">
    <property type="entry name" value="Glyco_trans_2-like"/>
</dbReference>
<dbReference type="PANTHER" id="PTHR43179">
    <property type="entry name" value="RHAMNOSYLTRANSFERASE WBBL"/>
    <property type="match status" value="1"/>
</dbReference>
<dbReference type="CDD" id="cd04186">
    <property type="entry name" value="GT_2_like_c"/>
    <property type="match status" value="1"/>
</dbReference>
<evidence type="ECO:0000259" key="3">
    <source>
        <dbReference type="Pfam" id="PF02709"/>
    </source>
</evidence>
<dbReference type="AlphaFoldDB" id="A0A430AIP9"/>
<organism evidence="4 5">
    <name type="scientific">Vagococcus entomophilus</name>
    <dbReference type="NCBI Taxonomy" id="1160095"/>
    <lineage>
        <taxon>Bacteria</taxon>
        <taxon>Bacillati</taxon>
        <taxon>Bacillota</taxon>
        <taxon>Bacilli</taxon>
        <taxon>Lactobacillales</taxon>
        <taxon>Enterococcaceae</taxon>
        <taxon>Vagococcus</taxon>
    </lineage>
</organism>
<reference evidence="4 5" key="1">
    <citation type="submission" date="2017-05" db="EMBL/GenBank/DDBJ databases">
        <title>Vagococcus spp. assemblies.</title>
        <authorList>
            <person name="Gulvik C.A."/>
        </authorList>
    </citation>
    <scope>NUCLEOTIDE SEQUENCE [LARGE SCALE GENOMIC DNA]</scope>
    <source>
        <strain evidence="4 5">DSM 24756</strain>
    </source>
</reference>
<comment type="caution">
    <text evidence="4">The sequence shown here is derived from an EMBL/GenBank/DDBJ whole genome shotgun (WGS) entry which is preliminary data.</text>
</comment>
<keyword evidence="5" id="KW-1185">Reference proteome</keyword>
<dbReference type="RefSeq" id="WP_126821938.1">
    <property type="nucleotide sequence ID" value="NZ_JBHLWU010000001.1"/>
</dbReference>
<feature type="domain" description="Glycosyltransferase 2-like" evidence="2">
    <location>
        <begin position="18"/>
        <end position="144"/>
    </location>
</feature>
<dbReference type="OrthoDB" id="9771846at2"/>
<name>A0A430AIP9_9ENTE</name>
<keyword evidence="1 4" id="KW-0808">Transferase</keyword>
<feature type="domain" description="Galactosyltransferase C-terminal" evidence="3">
    <location>
        <begin position="177"/>
        <end position="226"/>
    </location>
</feature>
<dbReference type="Pfam" id="PF02709">
    <property type="entry name" value="Glyco_transf_7C"/>
    <property type="match status" value="1"/>
</dbReference>
<dbReference type="EMBL" id="NGJZ01000001">
    <property type="protein sequence ID" value="RSU07883.1"/>
    <property type="molecule type" value="Genomic_DNA"/>
</dbReference>
<dbReference type="InterPro" id="IPR029044">
    <property type="entry name" value="Nucleotide-diphossugar_trans"/>
</dbReference>
<dbReference type="InterPro" id="IPR027791">
    <property type="entry name" value="Galactosyl_T_C"/>
</dbReference>
<dbReference type="PANTHER" id="PTHR43179:SF10">
    <property type="entry name" value="GLYCOSYL TRANSFERASE"/>
    <property type="match status" value="1"/>
</dbReference>
<dbReference type="GO" id="GO:0016740">
    <property type="term" value="F:transferase activity"/>
    <property type="evidence" value="ECO:0007669"/>
    <property type="project" value="UniProtKB-KW"/>
</dbReference>
<dbReference type="Gene3D" id="3.90.550.10">
    <property type="entry name" value="Spore Coat Polysaccharide Biosynthesis Protein SpsA, Chain A"/>
    <property type="match status" value="1"/>
</dbReference>
<dbReference type="Pfam" id="PF00535">
    <property type="entry name" value="Glycos_transf_2"/>
    <property type="match status" value="1"/>
</dbReference>
<gene>
    <name evidence="4" type="ORF">CBF30_01195</name>
</gene>
<dbReference type="SUPFAM" id="SSF53448">
    <property type="entry name" value="Nucleotide-diphospho-sugar transferases"/>
    <property type="match status" value="1"/>
</dbReference>
<evidence type="ECO:0000313" key="5">
    <source>
        <dbReference type="Proteomes" id="UP000288669"/>
    </source>
</evidence>
<evidence type="ECO:0000313" key="4">
    <source>
        <dbReference type="EMBL" id="RSU07883.1"/>
    </source>
</evidence>
<accession>A0A430AIP9</accession>
<evidence type="ECO:0000256" key="1">
    <source>
        <dbReference type="ARBA" id="ARBA00022679"/>
    </source>
</evidence>
<protein>
    <submittedName>
        <fullName evidence="4">Glycosyl transferase family 2</fullName>
    </submittedName>
</protein>
<dbReference type="Proteomes" id="UP000288669">
    <property type="component" value="Unassembled WGS sequence"/>
</dbReference>
<sequence length="259" mass="30577">MKTETQPIIISIVTHDSKEIFRVLDHLQQELADTEQFKIIIHDNASTEEYQQKLRTYESFVTLIFSPENAGFGHGHNQVLLHSSAKYGIIFNPDILVKREVLESVVQLLQTDVSLAAVSPKVLNEDGTTQHLVRKRVTVWDYFLRFCPIKFDKKRLARYECHDLPDDRNTIIRMGSGCFLTVDIEKFKEVGGFDERFFMYFEDNDLCLRFEERGYSILYTPFLTVTHMYEKAAHKSLKMFFVFMRSLAQFFNKWGWKWF</sequence>
<evidence type="ECO:0000259" key="2">
    <source>
        <dbReference type="Pfam" id="PF00535"/>
    </source>
</evidence>
<proteinExistence type="predicted"/>